<dbReference type="Gene3D" id="3.30.420.10">
    <property type="entry name" value="Ribonuclease H-like superfamily/Ribonuclease H"/>
    <property type="match status" value="1"/>
</dbReference>
<dbReference type="Proteomes" id="UP000540909">
    <property type="component" value="Unassembled WGS sequence"/>
</dbReference>
<reference evidence="2 3" key="1">
    <citation type="submission" date="2020-08" db="EMBL/GenBank/DDBJ databases">
        <title>Genomic Encyclopedia of Type Strains, Phase IV (KMG-V): Genome sequencing to study the core and pangenomes of soil and plant-associated prokaryotes.</title>
        <authorList>
            <person name="Whitman W."/>
        </authorList>
    </citation>
    <scope>NUCLEOTIDE SEQUENCE [LARGE SCALE GENOMIC DNA]</scope>
    <source>
        <strain evidence="2 3">SEMIA 4089</strain>
    </source>
</reference>
<dbReference type="Pfam" id="PF16473">
    <property type="entry name" value="Rv2179c-like"/>
    <property type="match status" value="1"/>
</dbReference>
<dbReference type="AlphaFoldDB" id="A0A7W6R9F4"/>
<accession>A0A7W6R9F4</accession>
<evidence type="ECO:0000259" key="1">
    <source>
        <dbReference type="Pfam" id="PF16473"/>
    </source>
</evidence>
<gene>
    <name evidence="2" type="ORF">GGD57_005773</name>
</gene>
<dbReference type="EMBL" id="JACIFY010000033">
    <property type="protein sequence ID" value="MBB4239154.1"/>
    <property type="molecule type" value="Genomic_DNA"/>
</dbReference>
<feature type="domain" description="3'-5' exoribonuclease Rv2179c-like" evidence="1">
    <location>
        <begin position="109"/>
        <end position="214"/>
    </location>
</feature>
<dbReference type="InterPro" id="IPR036397">
    <property type="entry name" value="RNaseH_sf"/>
</dbReference>
<dbReference type="SUPFAM" id="SSF53098">
    <property type="entry name" value="Ribonuclease H-like"/>
    <property type="match status" value="1"/>
</dbReference>
<dbReference type="GO" id="GO:0003676">
    <property type="term" value="F:nucleic acid binding"/>
    <property type="evidence" value="ECO:0007669"/>
    <property type="project" value="InterPro"/>
</dbReference>
<comment type="caution">
    <text evidence="2">The sequence shown here is derived from an EMBL/GenBank/DDBJ whole genome shotgun (WGS) entry which is preliminary data.</text>
</comment>
<protein>
    <recommendedName>
        <fullName evidence="1">3'-5' exoribonuclease Rv2179c-like domain-containing protein</fullName>
    </recommendedName>
</protein>
<evidence type="ECO:0000313" key="2">
    <source>
        <dbReference type="EMBL" id="MBB4239154.1"/>
    </source>
</evidence>
<evidence type="ECO:0000313" key="3">
    <source>
        <dbReference type="Proteomes" id="UP000540909"/>
    </source>
</evidence>
<dbReference type="InterPro" id="IPR012337">
    <property type="entry name" value="RNaseH-like_sf"/>
</dbReference>
<dbReference type="RefSeq" id="WP_184473479.1">
    <property type="nucleotide sequence ID" value="NZ_JACIFY010000033.1"/>
</dbReference>
<sequence>MAQITLEQTFAKNAPAGLSRTVPNTKSESKVDVYFSADIETDGPIPGPYSILSFALVYAGSYDGKTFKRPRDYDNHFYRELQPISNEYEPEALAVNGLDRDLLIQTGMLPAQAMREANEWVRKTAGDGNPVFVAYPLSFDWTWLYWYFVRFSKRGSPFGHSRCFDIKTAVSVKSGFPIAGSGRSRLPNELLPKRAHTHHALDDAIEQAEIFANVFEWEV</sequence>
<dbReference type="InterPro" id="IPR033390">
    <property type="entry name" value="Rv2179c-like"/>
</dbReference>
<name>A0A7W6R9F4_9HYPH</name>
<organism evidence="2 3">
    <name type="scientific">Rhizobium esperanzae</name>
    <dbReference type="NCBI Taxonomy" id="1967781"/>
    <lineage>
        <taxon>Bacteria</taxon>
        <taxon>Pseudomonadati</taxon>
        <taxon>Pseudomonadota</taxon>
        <taxon>Alphaproteobacteria</taxon>
        <taxon>Hyphomicrobiales</taxon>
        <taxon>Rhizobiaceae</taxon>
        <taxon>Rhizobium/Agrobacterium group</taxon>
        <taxon>Rhizobium</taxon>
    </lineage>
</organism>
<proteinExistence type="predicted"/>